<feature type="transmembrane region" description="Helical" evidence="5">
    <location>
        <begin position="338"/>
        <end position="360"/>
    </location>
</feature>
<comment type="subcellular location">
    <subcellularLocation>
        <location evidence="1">Membrane</location>
    </subcellularLocation>
</comment>
<dbReference type="Proteomes" id="UP000546642">
    <property type="component" value="Unassembled WGS sequence"/>
</dbReference>
<dbReference type="Pfam" id="PF03717">
    <property type="entry name" value="PBP_dimer"/>
    <property type="match status" value="1"/>
</dbReference>
<keyword evidence="3 5" id="KW-0472">Membrane</keyword>
<dbReference type="AlphaFoldDB" id="A0A7X0D4M7"/>
<dbReference type="Gene3D" id="3.40.710.10">
    <property type="entry name" value="DD-peptidase/beta-lactamase superfamily"/>
    <property type="match status" value="1"/>
</dbReference>
<dbReference type="GO" id="GO:0008658">
    <property type="term" value="F:penicillin binding"/>
    <property type="evidence" value="ECO:0007669"/>
    <property type="project" value="InterPro"/>
</dbReference>
<keyword evidence="5" id="KW-0812">Transmembrane</keyword>
<dbReference type="GO" id="GO:0071972">
    <property type="term" value="F:peptidoglycan L,D-transpeptidase activity"/>
    <property type="evidence" value="ECO:0007669"/>
    <property type="project" value="TreeGrafter"/>
</dbReference>
<dbReference type="RefSeq" id="WP_343070465.1">
    <property type="nucleotide sequence ID" value="NZ_JACHDS010000001.1"/>
</dbReference>
<keyword evidence="10" id="KW-1185">Reference proteome</keyword>
<evidence type="ECO:0000259" key="8">
    <source>
        <dbReference type="Pfam" id="PF05223"/>
    </source>
</evidence>
<feature type="domain" description="NTF2-like N-terminal transpeptidase" evidence="8">
    <location>
        <begin position="366"/>
        <end position="472"/>
    </location>
</feature>
<evidence type="ECO:0000313" key="10">
    <source>
        <dbReference type="Proteomes" id="UP000546642"/>
    </source>
</evidence>
<proteinExistence type="inferred from homology"/>
<dbReference type="PANTHER" id="PTHR30627">
    <property type="entry name" value="PEPTIDOGLYCAN D,D-TRANSPEPTIDASE"/>
    <property type="match status" value="1"/>
</dbReference>
<evidence type="ECO:0000256" key="4">
    <source>
        <dbReference type="SAM" id="MobiDB-lite"/>
    </source>
</evidence>
<dbReference type="InterPro" id="IPR007887">
    <property type="entry name" value="MecA_N"/>
</dbReference>
<dbReference type="InterPro" id="IPR032710">
    <property type="entry name" value="NTF2-like_dom_sf"/>
</dbReference>
<evidence type="ECO:0000256" key="5">
    <source>
        <dbReference type="SAM" id="Phobius"/>
    </source>
</evidence>
<dbReference type="GO" id="GO:0046677">
    <property type="term" value="P:response to antibiotic"/>
    <property type="evidence" value="ECO:0007669"/>
    <property type="project" value="InterPro"/>
</dbReference>
<dbReference type="Pfam" id="PF05223">
    <property type="entry name" value="MecA_N"/>
    <property type="match status" value="1"/>
</dbReference>
<keyword evidence="5" id="KW-1133">Transmembrane helix</keyword>
<evidence type="ECO:0008006" key="11">
    <source>
        <dbReference type="Google" id="ProtNLM"/>
    </source>
</evidence>
<reference evidence="9 10" key="1">
    <citation type="submission" date="2020-08" db="EMBL/GenBank/DDBJ databases">
        <title>Sequencing the genomes of 1000 actinobacteria strains.</title>
        <authorList>
            <person name="Klenk H.-P."/>
        </authorList>
    </citation>
    <scope>NUCLEOTIDE SEQUENCE [LARGE SCALE GENOMIC DNA]</scope>
    <source>
        <strain evidence="9 10">DSM 46659</strain>
    </source>
</reference>
<feature type="compositionally biased region" description="Pro residues" evidence="4">
    <location>
        <begin position="195"/>
        <end position="215"/>
    </location>
</feature>
<organism evidence="9 10">
    <name type="scientific">Nocardiopsis mwathae</name>
    <dbReference type="NCBI Taxonomy" id="1472723"/>
    <lineage>
        <taxon>Bacteria</taxon>
        <taxon>Bacillati</taxon>
        <taxon>Actinomycetota</taxon>
        <taxon>Actinomycetes</taxon>
        <taxon>Streptosporangiales</taxon>
        <taxon>Nocardiopsidaceae</taxon>
        <taxon>Nocardiopsis</taxon>
    </lineage>
</organism>
<dbReference type="Gene3D" id="3.10.450.100">
    <property type="entry name" value="NTF2-like, domain 1"/>
    <property type="match status" value="1"/>
</dbReference>
<dbReference type="SUPFAM" id="SSF54427">
    <property type="entry name" value="NTF2-like"/>
    <property type="match status" value="1"/>
</dbReference>
<dbReference type="PANTHER" id="PTHR30627:SF24">
    <property type="entry name" value="PENICILLIN-BINDING PROTEIN 4B"/>
    <property type="match status" value="1"/>
</dbReference>
<feature type="compositionally biased region" description="Low complexity" evidence="4">
    <location>
        <begin position="224"/>
        <end position="241"/>
    </location>
</feature>
<evidence type="ECO:0000259" key="7">
    <source>
        <dbReference type="Pfam" id="PF03717"/>
    </source>
</evidence>
<dbReference type="GO" id="GO:0005886">
    <property type="term" value="C:plasma membrane"/>
    <property type="evidence" value="ECO:0007669"/>
    <property type="project" value="TreeGrafter"/>
</dbReference>
<gene>
    <name evidence="9" type="ORF">HNR23_001527</name>
</gene>
<evidence type="ECO:0000259" key="6">
    <source>
        <dbReference type="Pfam" id="PF00905"/>
    </source>
</evidence>
<feature type="region of interest" description="Disordered" evidence="4">
    <location>
        <begin position="1"/>
        <end position="334"/>
    </location>
</feature>
<feature type="compositionally biased region" description="Pro residues" evidence="4">
    <location>
        <begin position="170"/>
        <end position="188"/>
    </location>
</feature>
<evidence type="ECO:0000256" key="1">
    <source>
        <dbReference type="ARBA" id="ARBA00004370"/>
    </source>
</evidence>
<dbReference type="InterPro" id="IPR005311">
    <property type="entry name" value="PBP_dimer"/>
</dbReference>
<name>A0A7X0D4M7_9ACTN</name>
<dbReference type="Gene3D" id="3.90.1310.10">
    <property type="entry name" value="Penicillin-binding protein 2a (Domain 2)"/>
    <property type="match status" value="1"/>
</dbReference>
<evidence type="ECO:0000256" key="3">
    <source>
        <dbReference type="ARBA" id="ARBA00023136"/>
    </source>
</evidence>
<feature type="domain" description="Penicillin-binding protein transpeptidase" evidence="6">
    <location>
        <begin position="605"/>
        <end position="875"/>
    </location>
</feature>
<feature type="domain" description="Penicillin-binding protein dimerisation" evidence="7">
    <location>
        <begin position="503"/>
        <end position="557"/>
    </location>
</feature>
<comment type="similarity">
    <text evidence="2">Belongs to the transpeptidase family.</text>
</comment>
<dbReference type="EMBL" id="JACHDS010000001">
    <property type="protein sequence ID" value="MBB6171467.1"/>
    <property type="molecule type" value="Genomic_DNA"/>
</dbReference>
<protein>
    <recommendedName>
        <fullName evidence="11">Penicillin-binding protein</fullName>
    </recommendedName>
</protein>
<dbReference type="InterPro" id="IPR050515">
    <property type="entry name" value="Beta-lactam/transpept"/>
</dbReference>
<dbReference type="GO" id="GO:0071555">
    <property type="term" value="P:cell wall organization"/>
    <property type="evidence" value="ECO:0007669"/>
    <property type="project" value="TreeGrafter"/>
</dbReference>
<evidence type="ECO:0000313" key="9">
    <source>
        <dbReference type="EMBL" id="MBB6171467.1"/>
    </source>
</evidence>
<evidence type="ECO:0000256" key="2">
    <source>
        <dbReference type="ARBA" id="ARBA00007171"/>
    </source>
</evidence>
<dbReference type="InterPro" id="IPR012338">
    <property type="entry name" value="Beta-lactam/transpept-like"/>
</dbReference>
<sequence length="879" mass="88323">MDERSTPESEGERPATPSGPGGTGEDHPAGPPEPQADTGAQDAPAVASGAQDAPVSAEPAAPHRPTPQPDSDGRSSTGPFPAAPSDGQGTGAFPALPAHPQGTTSFPAAPSDGQGTGAFPAVPAEGPTGGSVADGPSGGTATGPFPAAPAATPPGPPEHSGRPLPGATAGPPPTATPPSGFPQAPATPPHGYRSEPPPLPEPDQGPPRPAAPPAVPTGHPQGDAWPGGAAARPEAEGSGAPTRGIPAPGYGPDFGAAAAGRPRPEEPPRPATPPPFSPQLHEAGADAGTPPHHPGPLGAANAPGEPHRAGGTDGPGGPTGPEGPGTGDDPAPRSRKGLFIGIGAAVVVLALVGGGISWFLTQTPGPDEAAKDYVAAWDSQDYPTMAAAATGEGLADAFEEVEKNLGVEAASVELGDVTADGDTATAAYTATLSLSNAGEWSYEGTFPLTRADGEWKVDFSPAVIHPDLGEGQTLARTNDWGERGHILAADGSRLDTEGATGSVRMLTGQVGPATEEDLEELGPAYQADDPTGQDGLQKAFEERLAGTASTSIRVVAAGEEDKAGESEAVVGTIEGTAGEDVTTSLDPKVQEAAAKAVVTEGKPTSLVAVRPSTGEILAVAMNAGDFNRAFDGQYEPGSSFKIITYEALLENGMSTGAEMNCPKTADVGGWPFKNAGDAAYGKQTVTEAFATSCNTALVTEVEKKLTSESMTKAAEEFGMNADLDIGLPTRRPSFPTPENVTMLAAQSIGQGQVISTPLHMATVPAAIKDGSWRSPVLVTDPALPDQPEPRPIPHAEQLRPMMRAVVTDGTAEKAGFQGEVYGKTGSAEFGTAENEDDELDSHAWMVGYKGDVAFAVVVEGGGAGGSVAGPVAAKFANAL</sequence>
<accession>A0A7X0D4M7</accession>
<feature type="compositionally biased region" description="Basic and acidic residues" evidence="4">
    <location>
        <begin position="1"/>
        <end position="13"/>
    </location>
</feature>
<comment type="caution">
    <text evidence="9">The sequence shown here is derived from an EMBL/GenBank/DDBJ whole genome shotgun (WGS) entry which is preliminary data.</text>
</comment>
<dbReference type="SUPFAM" id="SSF56601">
    <property type="entry name" value="beta-lactamase/transpeptidase-like"/>
    <property type="match status" value="1"/>
</dbReference>
<feature type="compositionally biased region" description="Gly residues" evidence="4">
    <location>
        <begin position="311"/>
        <end position="326"/>
    </location>
</feature>
<dbReference type="InterPro" id="IPR001460">
    <property type="entry name" value="PCN-bd_Tpept"/>
</dbReference>
<dbReference type="Pfam" id="PF00905">
    <property type="entry name" value="Transpeptidase"/>
    <property type="match status" value="1"/>
</dbReference>